<feature type="transmembrane region" description="Helical" evidence="2">
    <location>
        <begin position="355"/>
        <end position="378"/>
    </location>
</feature>
<feature type="transmembrane region" description="Helical" evidence="2">
    <location>
        <begin position="424"/>
        <end position="447"/>
    </location>
</feature>
<dbReference type="Proteomes" id="UP000694867">
    <property type="component" value="Unplaced"/>
</dbReference>
<evidence type="ECO:0000313" key="3">
    <source>
        <dbReference type="Proteomes" id="UP000694867"/>
    </source>
</evidence>
<dbReference type="PANTHER" id="PTHR11360:SF303">
    <property type="entry name" value="MAJOR FACILITATOR SUPERFAMILY (MFS) PROFILE DOMAIN-CONTAINING PROTEIN"/>
    <property type="match status" value="1"/>
</dbReference>
<sequence>MTGDAVIRGAKTPKAGPDGRESWRMVLACFTTTFLVGGSTRSAAVLYVAVMETFNVTRGEAAWPISLISGFVNFAGILSGPLSTKLGLRITCIIGGSMSFVCLTASYFATGIPYLTISFGILNGIGIGLMYNLNPVILSHYFREYKGLALGINYCGSTVAAMVFPKFMEYLYRSFGLRGLFLIFAAIMLNTPVISYLMHKPPWTRKKMLAPNIGREFIRRMTSASNRESRAPSMDGAAELEDNRDRSTSISVAGVKPGKKNADLVLATDIGIGVLPMTIGGEEENNCDDEANPHLDNVTVREDNTMPSIDNFPHLSTIRSISEIVEASSPDAEGEEDVPDPEPELSLREIFCNPLFYLLIVSYLVFTTYTDILFTVIVDLFCDKGVDQPLAIATIPLVSITDMAGRIALPLIADKGIVDRKVVFAINFLCLGASACIIPLVSGYVALTAMFLLVGWFYGSTVVMCTVIVSDLLGVHNLAVANGLICSSVGFIAFGRPAFIGFFRDTVGSYDPMLYFWGAGCLSMAAVWSVVLLALRRAKKER</sequence>
<feature type="transmembrane region" description="Helical" evidence="2">
    <location>
        <begin position="453"/>
        <end position="473"/>
    </location>
</feature>
<feature type="transmembrane region" description="Helical" evidence="2">
    <location>
        <begin position="390"/>
        <end position="412"/>
    </location>
</feature>
<feature type="transmembrane region" description="Helical" evidence="2">
    <location>
        <begin position="25"/>
        <end position="49"/>
    </location>
</feature>
<organism evidence="3 4">
    <name type="scientific">Galendromus occidentalis</name>
    <name type="common">western predatory mite</name>
    <dbReference type="NCBI Taxonomy" id="34638"/>
    <lineage>
        <taxon>Eukaryota</taxon>
        <taxon>Metazoa</taxon>
        <taxon>Ecdysozoa</taxon>
        <taxon>Arthropoda</taxon>
        <taxon>Chelicerata</taxon>
        <taxon>Arachnida</taxon>
        <taxon>Acari</taxon>
        <taxon>Parasitiformes</taxon>
        <taxon>Mesostigmata</taxon>
        <taxon>Gamasina</taxon>
        <taxon>Phytoseioidea</taxon>
        <taxon>Phytoseiidae</taxon>
        <taxon>Typhlodrominae</taxon>
        <taxon>Galendromus</taxon>
    </lineage>
</organism>
<feature type="transmembrane region" description="Helical" evidence="2">
    <location>
        <begin position="114"/>
        <end position="133"/>
    </location>
</feature>
<dbReference type="RefSeq" id="XP_003746817.1">
    <property type="nucleotide sequence ID" value="XM_003746769.2"/>
</dbReference>
<feature type="transmembrane region" description="Helical" evidence="2">
    <location>
        <begin position="86"/>
        <end position="108"/>
    </location>
</feature>
<proteinExistence type="predicted"/>
<dbReference type="PANTHER" id="PTHR11360">
    <property type="entry name" value="MONOCARBOXYLATE TRANSPORTER"/>
    <property type="match status" value="1"/>
</dbReference>
<name>A0AAJ6QX86_9ACAR</name>
<dbReference type="GO" id="GO:0008028">
    <property type="term" value="F:monocarboxylic acid transmembrane transporter activity"/>
    <property type="evidence" value="ECO:0007669"/>
    <property type="project" value="TreeGrafter"/>
</dbReference>
<feature type="transmembrane region" description="Helical" evidence="2">
    <location>
        <begin position="61"/>
        <end position="79"/>
    </location>
</feature>
<dbReference type="GeneID" id="100909278"/>
<accession>A0AAJ6QX86</accession>
<protein>
    <submittedName>
        <fullName evidence="4">Monocarboxylate transporter 14</fullName>
    </submittedName>
</protein>
<feature type="transmembrane region" description="Helical" evidence="2">
    <location>
        <begin position="480"/>
        <end position="502"/>
    </location>
</feature>
<feature type="transmembrane region" description="Helical" evidence="2">
    <location>
        <begin position="176"/>
        <end position="198"/>
    </location>
</feature>
<feature type="transmembrane region" description="Helical" evidence="2">
    <location>
        <begin position="514"/>
        <end position="535"/>
    </location>
</feature>
<feature type="region of interest" description="Disordered" evidence="1">
    <location>
        <begin position="221"/>
        <end position="245"/>
    </location>
</feature>
<dbReference type="InterPro" id="IPR050327">
    <property type="entry name" value="Proton-linked_MCT"/>
</dbReference>
<dbReference type="SUPFAM" id="SSF103473">
    <property type="entry name" value="MFS general substrate transporter"/>
    <property type="match status" value="1"/>
</dbReference>
<evidence type="ECO:0000313" key="4">
    <source>
        <dbReference type="RefSeq" id="XP_003746817.1"/>
    </source>
</evidence>
<dbReference type="AlphaFoldDB" id="A0AAJ6QX86"/>
<gene>
    <name evidence="4" type="primary">LOC100909278</name>
</gene>
<keyword evidence="2" id="KW-0812">Transmembrane</keyword>
<keyword evidence="2" id="KW-0472">Membrane</keyword>
<dbReference type="InterPro" id="IPR011701">
    <property type="entry name" value="MFS"/>
</dbReference>
<reference evidence="4" key="1">
    <citation type="submission" date="2025-08" db="UniProtKB">
        <authorList>
            <consortium name="RefSeq"/>
        </authorList>
    </citation>
    <scope>IDENTIFICATION</scope>
</reference>
<dbReference type="InterPro" id="IPR036259">
    <property type="entry name" value="MFS_trans_sf"/>
</dbReference>
<feature type="transmembrane region" description="Helical" evidence="2">
    <location>
        <begin position="145"/>
        <end position="164"/>
    </location>
</feature>
<keyword evidence="3" id="KW-1185">Reference proteome</keyword>
<dbReference type="KEGG" id="goe:100909278"/>
<dbReference type="Gene3D" id="1.20.1250.20">
    <property type="entry name" value="MFS general substrate transporter like domains"/>
    <property type="match status" value="2"/>
</dbReference>
<dbReference type="Pfam" id="PF07690">
    <property type="entry name" value="MFS_1"/>
    <property type="match status" value="1"/>
</dbReference>
<evidence type="ECO:0000256" key="2">
    <source>
        <dbReference type="SAM" id="Phobius"/>
    </source>
</evidence>
<evidence type="ECO:0000256" key="1">
    <source>
        <dbReference type="SAM" id="MobiDB-lite"/>
    </source>
</evidence>
<keyword evidence="2" id="KW-1133">Transmembrane helix</keyword>